<comment type="caution">
    <text evidence="1">The sequence shown here is derived from an EMBL/GenBank/DDBJ whole genome shotgun (WGS) entry which is preliminary data.</text>
</comment>
<evidence type="ECO:0008006" key="3">
    <source>
        <dbReference type="Google" id="ProtNLM"/>
    </source>
</evidence>
<sequence length="96" mass="9990">MARVSQAVSVHKKPTIIAVVVNKLPWSTSAGSFGHAIVAYGYDRSKGTITVWDSNGRDGATGTHVISAKALAAALNDLPAQGMGGVYDVSKRLLPL</sequence>
<evidence type="ECO:0000313" key="1">
    <source>
        <dbReference type="EMBL" id="TDD22982.1"/>
    </source>
</evidence>
<gene>
    <name evidence="1" type="ORF">E1294_10160</name>
</gene>
<reference evidence="1 2" key="1">
    <citation type="submission" date="2019-03" db="EMBL/GenBank/DDBJ databases">
        <title>Draft genome sequences of novel Actinobacteria.</title>
        <authorList>
            <person name="Sahin N."/>
            <person name="Ay H."/>
            <person name="Saygin H."/>
        </authorList>
    </citation>
    <scope>NUCLEOTIDE SEQUENCE [LARGE SCALE GENOMIC DNA]</scope>
    <source>
        <strain evidence="1 2">KC712</strain>
    </source>
</reference>
<evidence type="ECO:0000313" key="2">
    <source>
        <dbReference type="Proteomes" id="UP000294543"/>
    </source>
</evidence>
<name>A0A4R4WZ33_9ACTN</name>
<accession>A0A4R4WZ33</accession>
<dbReference type="AlphaFoldDB" id="A0A4R4WZ33"/>
<dbReference type="EMBL" id="SMKP01000021">
    <property type="protein sequence ID" value="TDD22982.1"/>
    <property type="molecule type" value="Genomic_DNA"/>
</dbReference>
<protein>
    <recommendedName>
        <fullName evidence="3">Peptidase C39-like domain-containing protein</fullName>
    </recommendedName>
</protein>
<dbReference type="Proteomes" id="UP000294543">
    <property type="component" value="Unassembled WGS sequence"/>
</dbReference>
<keyword evidence="2" id="KW-1185">Reference proteome</keyword>
<dbReference type="RefSeq" id="WP_132507139.1">
    <property type="nucleotide sequence ID" value="NZ_SMKP01000021.1"/>
</dbReference>
<dbReference type="OrthoDB" id="3479933at2"/>
<organism evidence="1 2">
    <name type="scientific">Nonomuraea diastatica</name>
    <dbReference type="NCBI Taxonomy" id="1848329"/>
    <lineage>
        <taxon>Bacteria</taxon>
        <taxon>Bacillati</taxon>
        <taxon>Actinomycetota</taxon>
        <taxon>Actinomycetes</taxon>
        <taxon>Streptosporangiales</taxon>
        <taxon>Streptosporangiaceae</taxon>
        <taxon>Nonomuraea</taxon>
    </lineage>
</organism>
<proteinExistence type="predicted"/>